<feature type="transmembrane region" description="Helical" evidence="7">
    <location>
        <begin position="71"/>
        <end position="90"/>
    </location>
</feature>
<evidence type="ECO:0000256" key="2">
    <source>
        <dbReference type="ARBA" id="ARBA00009425"/>
    </source>
</evidence>
<dbReference type="GO" id="GO:0005886">
    <property type="term" value="C:plasma membrane"/>
    <property type="evidence" value="ECO:0007669"/>
    <property type="project" value="UniProtKB-SubCell"/>
</dbReference>
<gene>
    <name evidence="9" type="ORF">H0I76_02680</name>
</gene>
<dbReference type="PANTHER" id="PTHR33932:SF4">
    <property type="entry name" value="NA(+)_H(+) ANTIPORTER SUBUNIT B"/>
    <property type="match status" value="1"/>
</dbReference>
<dbReference type="InterPro" id="IPR050622">
    <property type="entry name" value="CPA3_antiporter_subunitB"/>
</dbReference>
<feature type="transmembrane region" description="Helical" evidence="7">
    <location>
        <begin position="110"/>
        <end position="135"/>
    </location>
</feature>
<dbReference type="EMBL" id="JAEHHL010000001">
    <property type="protein sequence ID" value="MBK0398082.1"/>
    <property type="molecule type" value="Genomic_DNA"/>
</dbReference>
<evidence type="ECO:0000259" key="8">
    <source>
        <dbReference type="Pfam" id="PF04039"/>
    </source>
</evidence>
<evidence type="ECO:0000256" key="3">
    <source>
        <dbReference type="ARBA" id="ARBA00022475"/>
    </source>
</evidence>
<comment type="subcellular location">
    <subcellularLocation>
        <location evidence="1">Cell membrane</location>
        <topology evidence="1">Multi-pass membrane protein</topology>
    </subcellularLocation>
</comment>
<dbReference type="AlphaFoldDB" id="A0A8J7SCT6"/>
<dbReference type="PANTHER" id="PTHR33932">
    <property type="entry name" value="NA(+)/H(+) ANTIPORTER SUBUNIT B"/>
    <property type="match status" value="1"/>
</dbReference>
<comment type="similarity">
    <text evidence="2">Belongs to the CPA3 antiporters (TC 2.A.63) subunit B family.</text>
</comment>
<reference evidence="9" key="1">
    <citation type="submission" date="2020-12" db="EMBL/GenBank/DDBJ databases">
        <title>Bacterial taxonomy.</title>
        <authorList>
            <person name="Pan X."/>
        </authorList>
    </citation>
    <scope>NUCLEOTIDE SEQUENCE</scope>
    <source>
        <strain evidence="9">M0105</strain>
    </source>
</reference>
<evidence type="ECO:0000313" key="9">
    <source>
        <dbReference type="EMBL" id="MBK0398082.1"/>
    </source>
</evidence>
<keyword evidence="10" id="KW-1185">Reference proteome</keyword>
<proteinExistence type="inferred from homology"/>
<evidence type="ECO:0000256" key="4">
    <source>
        <dbReference type="ARBA" id="ARBA00022692"/>
    </source>
</evidence>
<comment type="caution">
    <text evidence="9">The sequence shown here is derived from an EMBL/GenBank/DDBJ whole genome shotgun (WGS) entry which is preliminary data.</text>
</comment>
<sequence length="140" mass="14995">MRLDTILRIVAKIFIPFILMFGLYVQLHGDFGPGGGFQAGVIVAAGIILYGIIYGINAAQRAVPPGLVEAMMPLGVAIFAGVGIAGFFTGRNYLDYSNLMHGDMVHGQHWGVFLVEIGVLVTVSSTMLAIFYAFAGRGRE</sequence>
<dbReference type="InterPro" id="IPR007182">
    <property type="entry name" value="MnhB"/>
</dbReference>
<accession>A0A8J7SCT6</accession>
<evidence type="ECO:0000256" key="5">
    <source>
        <dbReference type="ARBA" id="ARBA00022989"/>
    </source>
</evidence>
<evidence type="ECO:0000256" key="1">
    <source>
        <dbReference type="ARBA" id="ARBA00004651"/>
    </source>
</evidence>
<keyword evidence="4 7" id="KW-0812">Transmembrane</keyword>
<keyword evidence="3" id="KW-1003">Cell membrane</keyword>
<organism evidence="9 10">
    <name type="scientific">Thermohalobaculum xanthum</name>
    <dbReference type="NCBI Taxonomy" id="2753746"/>
    <lineage>
        <taxon>Bacteria</taxon>
        <taxon>Pseudomonadati</taxon>
        <taxon>Pseudomonadota</taxon>
        <taxon>Alphaproteobacteria</taxon>
        <taxon>Rhodobacterales</taxon>
        <taxon>Paracoccaceae</taxon>
        <taxon>Thermohalobaculum</taxon>
    </lineage>
</organism>
<evidence type="ECO:0000256" key="7">
    <source>
        <dbReference type="SAM" id="Phobius"/>
    </source>
</evidence>
<dbReference type="Pfam" id="PF04039">
    <property type="entry name" value="MnhB"/>
    <property type="match status" value="1"/>
</dbReference>
<feature type="transmembrane region" description="Helical" evidence="7">
    <location>
        <begin position="9"/>
        <end position="27"/>
    </location>
</feature>
<evidence type="ECO:0000313" key="10">
    <source>
        <dbReference type="Proteomes" id="UP000655420"/>
    </source>
</evidence>
<dbReference type="Proteomes" id="UP000655420">
    <property type="component" value="Unassembled WGS sequence"/>
</dbReference>
<feature type="domain" description="Na+/H+ antiporter MnhB subunit-related protein" evidence="8">
    <location>
        <begin position="6"/>
        <end position="128"/>
    </location>
</feature>
<feature type="transmembrane region" description="Helical" evidence="7">
    <location>
        <begin position="39"/>
        <end position="59"/>
    </location>
</feature>
<keyword evidence="6 7" id="KW-0472">Membrane</keyword>
<dbReference type="NCBIfam" id="NF009162">
    <property type="entry name" value="PRK12508.1"/>
    <property type="match status" value="1"/>
</dbReference>
<name>A0A8J7SCT6_9RHOB</name>
<dbReference type="RefSeq" id="WP_200606683.1">
    <property type="nucleotide sequence ID" value="NZ_JAEHHL010000001.1"/>
</dbReference>
<evidence type="ECO:0000256" key="6">
    <source>
        <dbReference type="ARBA" id="ARBA00023136"/>
    </source>
</evidence>
<protein>
    <submittedName>
        <fullName evidence="9">Na(+)/H(+) antiporter subunit B</fullName>
    </submittedName>
</protein>
<keyword evidence="5 7" id="KW-1133">Transmembrane helix</keyword>